<accession>A0A9X4MBN2</accession>
<organism evidence="2 3">
    <name type="scientific">Pseudanabaena catenata USMAC16</name>
    <dbReference type="NCBI Taxonomy" id="1855837"/>
    <lineage>
        <taxon>Bacteria</taxon>
        <taxon>Bacillati</taxon>
        <taxon>Cyanobacteriota</taxon>
        <taxon>Cyanophyceae</taxon>
        <taxon>Pseudanabaenales</taxon>
        <taxon>Pseudanabaenaceae</taxon>
        <taxon>Pseudanabaena</taxon>
    </lineage>
</organism>
<keyword evidence="3" id="KW-1185">Reference proteome</keyword>
<dbReference type="GO" id="GO:0004803">
    <property type="term" value="F:transposase activity"/>
    <property type="evidence" value="ECO:0007669"/>
    <property type="project" value="InterPro"/>
</dbReference>
<dbReference type="InterPro" id="IPR052715">
    <property type="entry name" value="RAYT_transposase"/>
</dbReference>
<dbReference type="Gene3D" id="3.30.70.1290">
    <property type="entry name" value="Transposase IS200-like"/>
    <property type="match status" value="1"/>
</dbReference>
<evidence type="ECO:0000313" key="3">
    <source>
        <dbReference type="Proteomes" id="UP001152872"/>
    </source>
</evidence>
<evidence type="ECO:0000259" key="1">
    <source>
        <dbReference type="SMART" id="SM01321"/>
    </source>
</evidence>
<dbReference type="SUPFAM" id="SSF143422">
    <property type="entry name" value="Transposase IS200-like"/>
    <property type="match status" value="1"/>
</dbReference>
<dbReference type="GO" id="GO:0006313">
    <property type="term" value="P:DNA transposition"/>
    <property type="evidence" value="ECO:0007669"/>
    <property type="project" value="InterPro"/>
</dbReference>
<protein>
    <submittedName>
        <fullName evidence="2">Transposase</fullName>
    </submittedName>
</protein>
<sequence length="183" mass="21952">MSNYRRPTITGGTYFITQVTYQRIPWFCSDLGRIGLREAIAKVREKYPFEINAFVLLPDHFHCLWTLPEGDKDFSVRLRLIETYVTKHYGDKLGINAEVSLSRQKRQEKNLWQRRFWEHLIRDERDYALHCDYIHYNPVRHGLCAKAEDWQFSSIHRFIAQGQYPTDWGVTEVLEKPQDIWDE</sequence>
<dbReference type="EMBL" id="VBTY01000007">
    <property type="protein sequence ID" value="MDG3493254.1"/>
    <property type="molecule type" value="Genomic_DNA"/>
</dbReference>
<dbReference type="PANTHER" id="PTHR36966:SF1">
    <property type="entry name" value="REP-ASSOCIATED TYROSINE TRANSPOSASE"/>
    <property type="match status" value="1"/>
</dbReference>
<feature type="domain" description="Transposase IS200-like" evidence="1">
    <location>
        <begin position="9"/>
        <end position="137"/>
    </location>
</feature>
<dbReference type="Proteomes" id="UP001152872">
    <property type="component" value="Unassembled WGS sequence"/>
</dbReference>
<dbReference type="InterPro" id="IPR002686">
    <property type="entry name" value="Transposase_17"/>
</dbReference>
<comment type="caution">
    <text evidence="2">The sequence shown here is derived from an EMBL/GenBank/DDBJ whole genome shotgun (WGS) entry which is preliminary data.</text>
</comment>
<dbReference type="PANTHER" id="PTHR36966">
    <property type="entry name" value="REP-ASSOCIATED TYROSINE TRANSPOSASE"/>
    <property type="match status" value="1"/>
</dbReference>
<dbReference type="RefSeq" id="WP_009625292.1">
    <property type="nucleotide sequence ID" value="NZ_VBTY01000007.1"/>
</dbReference>
<dbReference type="InterPro" id="IPR036515">
    <property type="entry name" value="Transposase_17_sf"/>
</dbReference>
<dbReference type="SMART" id="SM01321">
    <property type="entry name" value="Y1_Tnp"/>
    <property type="match status" value="1"/>
</dbReference>
<dbReference type="GO" id="GO:0043565">
    <property type="term" value="F:sequence-specific DNA binding"/>
    <property type="evidence" value="ECO:0007669"/>
    <property type="project" value="TreeGrafter"/>
</dbReference>
<name>A0A9X4MBN2_9CYAN</name>
<dbReference type="AlphaFoldDB" id="A0A9X4MBN2"/>
<evidence type="ECO:0000313" key="2">
    <source>
        <dbReference type="EMBL" id="MDG3493254.1"/>
    </source>
</evidence>
<reference evidence="2" key="1">
    <citation type="submission" date="2019-05" db="EMBL/GenBank/DDBJ databases">
        <title>Whole genome sequencing of Pseudanabaena catenata USMAC16.</title>
        <authorList>
            <person name="Khan Z."/>
            <person name="Omar W.M."/>
            <person name="Convey P."/>
            <person name="Merican F."/>
            <person name="Najimudin N."/>
        </authorList>
    </citation>
    <scope>NUCLEOTIDE SEQUENCE</scope>
    <source>
        <strain evidence="2">USMAC16</strain>
    </source>
</reference>
<proteinExistence type="predicted"/>
<gene>
    <name evidence="2" type="ORF">FEV09_01655</name>
</gene>
<dbReference type="NCBIfam" id="NF047646">
    <property type="entry name" value="REP_Tyr_transpos"/>
    <property type="match status" value="1"/>
</dbReference>